<dbReference type="InterPro" id="IPR035909">
    <property type="entry name" value="CheB_C"/>
</dbReference>
<dbReference type="SMART" id="SM00448">
    <property type="entry name" value="REC"/>
    <property type="match status" value="1"/>
</dbReference>
<comment type="domain">
    <text evidence="5">Contains a C-terminal catalytic domain, and an N-terminal region which modulates catalytic activity.</text>
</comment>
<proteinExistence type="inferred from homology"/>
<dbReference type="PIRSF" id="PIRSF000876">
    <property type="entry name" value="RR_chemtxs_CheB"/>
    <property type="match status" value="1"/>
</dbReference>
<dbReference type="CDD" id="cd16432">
    <property type="entry name" value="CheB_Rec"/>
    <property type="match status" value="1"/>
</dbReference>
<evidence type="ECO:0000256" key="4">
    <source>
        <dbReference type="ARBA" id="ARBA00048267"/>
    </source>
</evidence>
<dbReference type="EC" id="3.5.1.44" evidence="5"/>
<dbReference type="EC" id="3.1.1.61" evidence="5"/>
<dbReference type="PANTHER" id="PTHR42872:SF6">
    <property type="entry name" value="PROTEIN-GLUTAMATE METHYLESTERASE_PROTEIN-GLUTAMINE GLUTAMINASE"/>
    <property type="match status" value="1"/>
</dbReference>
<evidence type="ECO:0000256" key="7">
    <source>
        <dbReference type="PROSITE-ProRule" id="PRU00169"/>
    </source>
</evidence>
<feature type="active site" evidence="5 6">
    <location>
        <position position="185"/>
    </location>
</feature>
<dbReference type="PANTHER" id="PTHR42872">
    <property type="entry name" value="PROTEIN-GLUTAMATE METHYLESTERASE/PROTEIN-GLUTAMINE GLUTAMINASE"/>
    <property type="match status" value="1"/>
</dbReference>
<comment type="subcellular location">
    <subcellularLocation>
        <location evidence="5">Cytoplasm</location>
    </subcellularLocation>
</comment>
<accession>A0A238ZJ78</accession>
<comment type="catalytic activity">
    <reaction evidence="5">
        <text>L-glutaminyl-[protein] + H2O = L-glutamyl-[protein] + NH4(+)</text>
        <dbReference type="Rhea" id="RHEA:16441"/>
        <dbReference type="Rhea" id="RHEA-COMP:10207"/>
        <dbReference type="Rhea" id="RHEA-COMP:10208"/>
        <dbReference type="ChEBI" id="CHEBI:15377"/>
        <dbReference type="ChEBI" id="CHEBI:28938"/>
        <dbReference type="ChEBI" id="CHEBI:29973"/>
        <dbReference type="ChEBI" id="CHEBI:30011"/>
        <dbReference type="EC" id="3.5.1.44"/>
    </reaction>
</comment>
<dbReference type="InterPro" id="IPR000673">
    <property type="entry name" value="Sig_transdc_resp-reg_Me-estase"/>
</dbReference>
<dbReference type="PROSITE" id="PS50122">
    <property type="entry name" value="CHEB"/>
    <property type="match status" value="1"/>
</dbReference>
<dbReference type="InterPro" id="IPR001789">
    <property type="entry name" value="Sig_transdc_resp-reg_receiver"/>
</dbReference>
<evidence type="ECO:0000256" key="3">
    <source>
        <dbReference type="ARBA" id="ARBA00022801"/>
    </source>
</evidence>
<evidence type="ECO:0000256" key="2">
    <source>
        <dbReference type="ARBA" id="ARBA00022500"/>
    </source>
</evidence>
<dbReference type="GO" id="GO:0005737">
    <property type="term" value="C:cytoplasm"/>
    <property type="evidence" value="ECO:0007669"/>
    <property type="project" value="UniProtKB-SubCell"/>
</dbReference>
<sequence length="334" mass="36605">MRIGIVNDMPLAIEVLRLVISREHAHQVIWTATDGLEALQKCEEQRPDVVLMDMLMPRMNGVEATRRIMAECPCAILIVTSDIERNMNKVFEAMGHGALDVVNTPSLIDPQAVDATALLRKLHNIGWMIGQHGVKSAAVHTQAETTRKRERIVAIGASAGGPASLVTLLRQLPADFSAGVVLVQHVDEVFAKSMAQWLATESKLPVRLAQPDDQPRRGEILLAGTNNHLCMQANGRLCYRKEPAEQIYRPSIDVFFDSLVRHWQGEAVGVLLTGMGRDGAQGLKNMRERGFLTIAQDQATCAVYGMPKAAASINAAVEILPLDQIASKLIEHYG</sequence>
<evidence type="ECO:0000256" key="1">
    <source>
        <dbReference type="ARBA" id="ARBA00022490"/>
    </source>
</evidence>
<dbReference type="GO" id="GO:0008984">
    <property type="term" value="F:protein-glutamate methylesterase activity"/>
    <property type="evidence" value="ECO:0007669"/>
    <property type="project" value="UniProtKB-UniRule"/>
</dbReference>
<dbReference type="GO" id="GO:0006935">
    <property type="term" value="P:chemotaxis"/>
    <property type="evidence" value="ECO:0007669"/>
    <property type="project" value="UniProtKB-UniRule"/>
</dbReference>
<keyword evidence="11" id="KW-1185">Reference proteome</keyword>
<dbReference type="GO" id="GO:0000156">
    <property type="term" value="F:phosphorelay response regulator activity"/>
    <property type="evidence" value="ECO:0007669"/>
    <property type="project" value="InterPro"/>
</dbReference>
<dbReference type="CDD" id="cd17541">
    <property type="entry name" value="REC_CheB-like"/>
    <property type="match status" value="1"/>
</dbReference>
<dbReference type="SUPFAM" id="SSF52738">
    <property type="entry name" value="Methylesterase CheB, C-terminal domain"/>
    <property type="match status" value="1"/>
</dbReference>
<dbReference type="HAMAP" id="MF_00099">
    <property type="entry name" value="CheB_chemtxs"/>
    <property type="match status" value="1"/>
</dbReference>
<comment type="PTM">
    <text evidence="5">Phosphorylated by CheA. Phosphorylation of the N-terminal regulatory domain activates the methylesterase activity.</text>
</comment>
<evidence type="ECO:0000259" key="9">
    <source>
        <dbReference type="PROSITE" id="PS50122"/>
    </source>
</evidence>
<dbReference type="Proteomes" id="UP000242915">
    <property type="component" value="Unassembled WGS sequence"/>
</dbReference>
<organism evidence="10 11">
    <name type="scientific">Pseudomonas segetis</name>
    <dbReference type="NCBI Taxonomy" id="298908"/>
    <lineage>
        <taxon>Bacteria</taxon>
        <taxon>Pseudomonadati</taxon>
        <taxon>Pseudomonadota</taxon>
        <taxon>Gammaproteobacteria</taxon>
        <taxon>Pseudomonadales</taxon>
        <taxon>Pseudomonadaceae</taxon>
        <taxon>Pseudomonas</taxon>
    </lineage>
</organism>
<feature type="domain" description="Response regulatory" evidence="8">
    <location>
        <begin position="2"/>
        <end position="119"/>
    </location>
</feature>
<evidence type="ECO:0000259" key="8">
    <source>
        <dbReference type="PROSITE" id="PS50110"/>
    </source>
</evidence>
<keyword evidence="2 5" id="KW-0145">Chemotaxis</keyword>
<dbReference type="PROSITE" id="PS50110">
    <property type="entry name" value="RESPONSE_REGULATORY"/>
    <property type="match status" value="1"/>
</dbReference>
<protein>
    <recommendedName>
        <fullName evidence="5">Protein-glutamate methylesterase/protein-glutamine glutaminase</fullName>
        <ecNumber evidence="5">3.1.1.61</ecNumber>
        <ecNumber evidence="5">3.5.1.44</ecNumber>
    </recommendedName>
</protein>
<dbReference type="SUPFAM" id="SSF52172">
    <property type="entry name" value="CheY-like"/>
    <property type="match status" value="1"/>
</dbReference>
<keyword evidence="1 5" id="KW-0963">Cytoplasm</keyword>
<keyword evidence="5 7" id="KW-0597">Phosphoprotein</keyword>
<feature type="active site" evidence="5 6">
    <location>
        <position position="158"/>
    </location>
</feature>
<keyword evidence="3 5" id="KW-0378">Hydrolase</keyword>
<dbReference type="RefSeq" id="WP_010484753.1">
    <property type="nucleotide sequence ID" value="NZ_FZOG01000001.1"/>
</dbReference>
<dbReference type="Pfam" id="PF01339">
    <property type="entry name" value="CheB_methylest"/>
    <property type="match status" value="1"/>
</dbReference>
<name>A0A238ZJ78_9PSED</name>
<dbReference type="Pfam" id="PF00072">
    <property type="entry name" value="Response_reg"/>
    <property type="match status" value="1"/>
</dbReference>
<dbReference type="InterPro" id="IPR011006">
    <property type="entry name" value="CheY-like_superfamily"/>
</dbReference>
<evidence type="ECO:0000313" key="10">
    <source>
        <dbReference type="EMBL" id="SNR83526.1"/>
    </source>
</evidence>
<reference evidence="11" key="1">
    <citation type="submission" date="2017-06" db="EMBL/GenBank/DDBJ databases">
        <authorList>
            <person name="Varghese N."/>
            <person name="Submissions S."/>
        </authorList>
    </citation>
    <scope>NUCLEOTIDE SEQUENCE [LARGE SCALE GENOMIC DNA]</scope>
    <source>
        <strain evidence="11">CIP 108523</strain>
    </source>
</reference>
<dbReference type="Gene3D" id="3.40.50.180">
    <property type="entry name" value="Methylesterase CheB, C-terminal domain"/>
    <property type="match status" value="1"/>
</dbReference>
<feature type="active site" evidence="5 6">
    <location>
        <position position="278"/>
    </location>
</feature>
<dbReference type="InterPro" id="IPR008248">
    <property type="entry name" value="CheB-like"/>
</dbReference>
<dbReference type="EMBL" id="FZOG01000001">
    <property type="protein sequence ID" value="SNR83526.1"/>
    <property type="molecule type" value="Genomic_DNA"/>
</dbReference>
<dbReference type="AlphaFoldDB" id="A0A238ZJ78"/>
<gene>
    <name evidence="5" type="primary">cheB</name>
    <name evidence="10" type="ORF">SAMN05216255_0481</name>
</gene>
<evidence type="ECO:0000256" key="6">
    <source>
        <dbReference type="PROSITE-ProRule" id="PRU00050"/>
    </source>
</evidence>
<dbReference type="NCBIfam" id="NF001965">
    <property type="entry name" value="PRK00742.1"/>
    <property type="match status" value="1"/>
</dbReference>
<evidence type="ECO:0000256" key="5">
    <source>
        <dbReference type="HAMAP-Rule" id="MF_00099"/>
    </source>
</evidence>
<evidence type="ECO:0000313" key="11">
    <source>
        <dbReference type="Proteomes" id="UP000242915"/>
    </source>
</evidence>
<dbReference type="GO" id="GO:0050568">
    <property type="term" value="F:protein-glutamine glutaminase activity"/>
    <property type="evidence" value="ECO:0007669"/>
    <property type="project" value="UniProtKB-UniRule"/>
</dbReference>
<comment type="function">
    <text evidence="5">Involved in chemotaxis. Part of a chemotaxis signal transduction system that modulates chemotaxis in response to various stimuli. Catalyzes the demethylation of specific methylglutamate residues introduced into the chemoreceptors (methyl-accepting chemotaxis proteins or MCP) by CheR. Also mediates the irreversible deamidation of specific glutamine residues to glutamic acid.</text>
</comment>
<feature type="domain" description="CheB-type methylesterase" evidence="9">
    <location>
        <begin position="146"/>
        <end position="334"/>
    </location>
</feature>
<dbReference type="NCBIfam" id="NF009206">
    <property type="entry name" value="PRK12555.1"/>
    <property type="match status" value="1"/>
</dbReference>
<comment type="catalytic activity">
    <reaction evidence="4 5">
        <text>[protein]-L-glutamate 5-O-methyl ester + H2O = L-glutamyl-[protein] + methanol + H(+)</text>
        <dbReference type="Rhea" id="RHEA:23236"/>
        <dbReference type="Rhea" id="RHEA-COMP:10208"/>
        <dbReference type="Rhea" id="RHEA-COMP:10311"/>
        <dbReference type="ChEBI" id="CHEBI:15377"/>
        <dbReference type="ChEBI" id="CHEBI:15378"/>
        <dbReference type="ChEBI" id="CHEBI:17790"/>
        <dbReference type="ChEBI" id="CHEBI:29973"/>
        <dbReference type="ChEBI" id="CHEBI:82795"/>
        <dbReference type="EC" id="3.1.1.61"/>
    </reaction>
</comment>
<comment type="similarity">
    <text evidence="5">Belongs to the CheB family.</text>
</comment>
<feature type="modified residue" description="4-aspartylphosphate" evidence="5 7">
    <location>
        <position position="53"/>
    </location>
</feature>
<dbReference type="Gene3D" id="3.40.50.2300">
    <property type="match status" value="1"/>
</dbReference>